<dbReference type="GO" id="GO:0005829">
    <property type="term" value="C:cytosol"/>
    <property type="evidence" value="ECO:0007669"/>
    <property type="project" value="TreeGrafter"/>
</dbReference>
<dbReference type="GO" id="GO:0006529">
    <property type="term" value="P:asparagine biosynthetic process"/>
    <property type="evidence" value="ECO:0007669"/>
    <property type="project" value="InterPro"/>
</dbReference>
<gene>
    <name evidence="2" type="ORF">METZ01_LOCUS517577</name>
</gene>
<sequence length="131" mass="15127">EDDLNAMYFSIENRSPFLDRNLFQLAARFPARHFLRGGYAKAILRDAVRGIAPNVVLDTHQKVGFNAPIFSFLNRDDPAVQNELLKDSPIFEIIDRDAIIRLLEMDSLPNSKSKFVFYFLNAKLFLEEFQS</sequence>
<protein>
    <recommendedName>
        <fullName evidence="1">Asparagine synthetase domain-containing protein</fullName>
    </recommendedName>
</protein>
<dbReference type="PANTHER" id="PTHR43284:SF1">
    <property type="entry name" value="ASPARAGINE SYNTHETASE"/>
    <property type="match status" value="1"/>
</dbReference>
<accession>A0A383F7U0</accession>
<dbReference type="EMBL" id="UINC01231961">
    <property type="protein sequence ID" value="SVE64723.1"/>
    <property type="molecule type" value="Genomic_DNA"/>
</dbReference>
<organism evidence="2">
    <name type="scientific">marine metagenome</name>
    <dbReference type="NCBI Taxonomy" id="408172"/>
    <lineage>
        <taxon>unclassified sequences</taxon>
        <taxon>metagenomes</taxon>
        <taxon>ecological metagenomes</taxon>
    </lineage>
</organism>
<reference evidence="2" key="1">
    <citation type="submission" date="2018-05" db="EMBL/GenBank/DDBJ databases">
        <authorList>
            <person name="Lanie J.A."/>
            <person name="Ng W.-L."/>
            <person name="Kazmierczak K.M."/>
            <person name="Andrzejewski T.M."/>
            <person name="Davidsen T.M."/>
            <person name="Wayne K.J."/>
            <person name="Tettelin H."/>
            <person name="Glass J.I."/>
            <person name="Rusch D."/>
            <person name="Podicherti R."/>
            <person name="Tsui H.-C.T."/>
            <person name="Winkler M.E."/>
        </authorList>
    </citation>
    <scope>NUCLEOTIDE SEQUENCE</scope>
</reference>
<feature type="domain" description="Asparagine synthetase" evidence="1">
    <location>
        <begin position="3"/>
        <end position="107"/>
    </location>
</feature>
<name>A0A383F7U0_9ZZZZ</name>
<dbReference type="InterPro" id="IPR014729">
    <property type="entry name" value="Rossmann-like_a/b/a_fold"/>
</dbReference>
<proteinExistence type="predicted"/>
<dbReference type="SUPFAM" id="SSF52402">
    <property type="entry name" value="Adenine nucleotide alpha hydrolases-like"/>
    <property type="match status" value="1"/>
</dbReference>
<dbReference type="PANTHER" id="PTHR43284">
    <property type="entry name" value="ASPARAGINE SYNTHETASE (GLUTAMINE-HYDROLYZING)"/>
    <property type="match status" value="1"/>
</dbReference>
<evidence type="ECO:0000313" key="2">
    <source>
        <dbReference type="EMBL" id="SVE64723.1"/>
    </source>
</evidence>
<dbReference type="GO" id="GO:0004066">
    <property type="term" value="F:asparagine synthase (glutamine-hydrolyzing) activity"/>
    <property type="evidence" value="ECO:0007669"/>
    <property type="project" value="InterPro"/>
</dbReference>
<feature type="non-terminal residue" evidence="2">
    <location>
        <position position="1"/>
    </location>
</feature>
<dbReference type="Pfam" id="PF00733">
    <property type="entry name" value="Asn_synthase"/>
    <property type="match status" value="1"/>
</dbReference>
<dbReference type="InterPro" id="IPR001962">
    <property type="entry name" value="Asn_synthase"/>
</dbReference>
<dbReference type="InterPro" id="IPR051786">
    <property type="entry name" value="ASN_synthetase/amidase"/>
</dbReference>
<dbReference type="Gene3D" id="3.40.50.620">
    <property type="entry name" value="HUPs"/>
    <property type="match status" value="1"/>
</dbReference>
<dbReference type="AlphaFoldDB" id="A0A383F7U0"/>
<evidence type="ECO:0000259" key="1">
    <source>
        <dbReference type="Pfam" id="PF00733"/>
    </source>
</evidence>